<comment type="caution">
    <text evidence="1">The sequence shown here is derived from an EMBL/GenBank/DDBJ whole genome shotgun (WGS) entry which is preliminary data.</text>
</comment>
<accession>A0A8J3GZM6</accession>
<organism evidence="1 2">
    <name type="scientific">Seohaeicola zhoushanensis</name>
    <dbReference type="NCBI Taxonomy" id="1569283"/>
    <lineage>
        <taxon>Bacteria</taxon>
        <taxon>Pseudomonadati</taxon>
        <taxon>Pseudomonadota</taxon>
        <taxon>Alphaproteobacteria</taxon>
        <taxon>Rhodobacterales</taxon>
        <taxon>Roseobacteraceae</taxon>
        <taxon>Seohaeicola</taxon>
    </lineage>
</organism>
<reference evidence="1" key="1">
    <citation type="journal article" date="2014" name="Int. J. Syst. Evol. Microbiol.">
        <title>Complete genome sequence of Corynebacterium casei LMG S-19264T (=DSM 44701T), isolated from a smear-ripened cheese.</title>
        <authorList>
            <consortium name="US DOE Joint Genome Institute (JGI-PGF)"/>
            <person name="Walter F."/>
            <person name="Albersmeier A."/>
            <person name="Kalinowski J."/>
            <person name="Ruckert C."/>
        </authorList>
    </citation>
    <scope>NUCLEOTIDE SEQUENCE</scope>
    <source>
        <strain evidence="1">KCTC 42650</strain>
    </source>
</reference>
<name>A0A8J3GZM6_9RHOB</name>
<sequence length="433" mass="45467">MAKINGTSGSDYLTGTPNDDIIKGFGGSDYISAGAGNDYIDAGGNIAGGDTIDPGTGFDTIDFSSYADGLGFVSVSLGWYDPANTPDPDAGLLVVIDGDNNFGFIRGHDINVNLVDVSNAMLNMQYSGLQIVTGHNAGDDEFRVNPGEDRWLSLSGGGGNDSYHIGEGLIRLSYASLGAGITANLNMGLVTKTYEFSAADGILNFVADTISGPGQIYELWATNFDDKVVGSRNDERFTLGQGNDVLNGKGGIDLIRYDRGGVGPVDVDLAKGVATGTWQGQTFNHKLRNIENVRGSNFENDTIAGDENDNLLDGKGGNDTLLGRGGDDTLIGNDDSDRLDGGIGDDTLTGGAGLDKFIFRGNFGNDRITDFNALNGGEDINLRGVASITSYSDLVRNHMSQVGADVVIDAGEGNTITLVGISLFNLDRSDFIF</sequence>
<evidence type="ECO:0000313" key="1">
    <source>
        <dbReference type="EMBL" id="GHF56172.1"/>
    </source>
</evidence>
<dbReference type="InterPro" id="IPR001343">
    <property type="entry name" value="Hemolysn_Ca-bd"/>
</dbReference>
<dbReference type="InterPro" id="IPR011049">
    <property type="entry name" value="Serralysin-like_metalloprot_C"/>
</dbReference>
<dbReference type="AlphaFoldDB" id="A0A8J3GZM6"/>
<evidence type="ECO:0000313" key="2">
    <source>
        <dbReference type="Proteomes" id="UP000626220"/>
    </source>
</evidence>
<evidence type="ECO:0008006" key="3">
    <source>
        <dbReference type="Google" id="ProtNLM"/>
    </source>
</evidence>
<dbReference type="Gene3D" id="2.150.10.10">
    <property type="entry name" value="Serralysin-like metalloprotease, C-terminal"/>
    <property type="match status" value="2"/>
</dbReference>
<dbReference type="SUPFAM" id="SSF51120">
    <property type="entry name" value="beta-Roll"/>
    <property type="match status" value="3"/>
</dbReference>
<dbReference type="RefSeq" id="WP_189680877.1">
    <property type="nucleotide sequence ID" value="NZ_BNCJ01000008.1"/>
</dbReference>
<dbReference type="EMBL" id="BNCJ01000008">
    <property type="protein sequence ID" value="GHF56172.1"/>
    <property type="molecule type" value="Genomic_DNA"/>
</dbReference>
<proteinExistence type="predicted"/>
<gene>
    <name evidence="1" type="ORF">GCM10017056_29730</name>
</gene>
<dbReference type="InterPro" id="IPR018511">
    <property type="entry name" value="Hemolysin-typ_Ca-bd_CS"/>
</dbReference>
<dbReference type="GO" id="GO:0005509">
    <property type="term" value="F:calcium ion binding"/>
    <property type="evidence" value="ECO:0007669"/>
    <property type="project" value="InterPro"/>
</dbReference>
<dbReference type="PROSITE" id="PS00330">
    <property type="entry name" value="HEMOLYSIN_CALCIUM"/>
    <property type="match status" value="1"/>
</dbReference>
<protein>
    <recommendedName>
        <fullName evidence="3">Calcium-binding protein</fullName>
    </recommendedName>
</protein>
<dbReference type="Proteomes" id="UP000626220">
    <property type="component" value="Unassembled WGS sequence"/>
</dbReference>
<keyword evidence="2" id="KW-1185">Reference proteome</keyword>
<reference evidence="1" key="2">
    <citation type="submission" date="2020-09" db="EMBL/GenBank/DDBJ databases">
        <authorList>
            <person name="Sun Q."/>
            <person name="Kim S."/>
        </authorList>
    </citation>
    <scope>NUCLEOTIDE SEQUENCE</scope>
    <source>
        <strain evidence="1">KCTC 42650</strain>
    </source>
</reference>
<dbReference type="PRINTS" id="PR00313">
    <property type="entry name" value="CABNDNGRPT"/>
</dbReference>
<dbReference type="Pfam" id="PF00353">
    <property type="entry name" value="HemolysinCabind"/>
    <property type="match status" value="4"/>
</dbReference>